<evidence type="ECO:0000256" key="6">
    <source>
        <dbReference type="SAM" id="SignalP"/>
    </source>
</evidence>
<feature type="signal peptide" evidence="6">
    <location>
        <begin position="1"/>
        <end position="45"/>
    </location>
</feature>
<dbReference type="Gene3D" id="3.20.20.470">
    <property type="entry name" value="Glucansucrase"/>
    <property type="match status" value="2"/>
</dbReference>
<comment type="caution">
    <text evidence="8">The sequence shown here is derived from an EMBL/GenBank/DDBJ whole genome shotgun (WGS) entry which is preliminary data.</text>
</comment>
<dbReference type="EC" id="2.4.1.5" evidence="3"/>
<dbReference type="Pfam" id="PF02324">
    <property type="entry name" value="Glyco_hydro_70"/>
    <property type="match status" value="2"/>
</dbReference>
<evidence type="ECO:0000256" key="2">
    <source>
        <dbReference type="ARBA" id="ARBA00009247"/>
    </source>
</evidence>
<feature type="domain" description="Glycosyl hydrolase family 13 catalytic" evidence="7">
    <location>
        <begin position="127"/>
        <end position="686"/>
    </location>
</feature>
<sequence>MPTTLPRLLTTYGKGSTMHISVSRRLSVSLLSIAIAGLVSGTATAAPPAGTIEQVPDGNGGVKWRKAQIGDPDEDPSQRERRKKLLGIQSITTGPDGVKVEVGNYRGKVRQAEQGDVFVSGDKLDGHVILQAFALYQPNDNATYWALAENAGRLAQWGITDVWSPPPYRAASDSKYGEGYAIADRYDLGAYGKGPTKYGTADELRTAIGALHDQGIRVQVDVVPNQIIGLAGRQVLPVTATDMYGTPNNPAIDHQLYAAYSKGTAPGQTEHGLIKEWDNTYFNGTSPQNQGLSRVLTDAAQVPWRYFGPNDSRNYLPEWLAASDAARYGKINTVDGYLTADSWYAIENASSGSDAVYGPVLLHYAEPRSGVVNESFLDFARNNGLAGTDYEVRATIIAGLKMTPNPIGPLVDAYLAKQPGYSAGSEVGINTLRFDGPGNDASHIGQNLIDFEFLVGNDLDTTRVEVREEQANWQRYLLDFGFDGFRIDAASHINMQVLRDETEQRLKYFAGDDVNNHLSYIESYVASQVDFQQSNKFGQLVMDAGPFSGFLFSFGRDWAPLRYAFTASLVDRVNRAAAMPNWSFVNNHDQEHNILAGIPLTAEEAGGTQPGSQPYELRQFAKYDEDRNSVQKQWAPYNVPASYAILLTTKDTVPTVFYGDLFSSTQPYMSTPTPYHDDIVNLLTMRKHFAKGEQVIRFENSNTGTNGEDLVTNVRLGNDRTSGVAVVAGNDPALDTTITIDMGPKHRNQWFVDAMSYHPERLRTDKNGVLTVQVQGTQNVDVRGYLAAWVPDVAARD</sequence>
<evidence type="ECO:0000256" key="1">
    <source>
        <dbReference type="ARBA" id="ARBA00001152"/>
    </source>
</evidence>
<dbReference type="EMBL" id="QYUR01000008">
    <property type="protein sequence ID" value="RJG09097.1"/>
    <property type="molecule type" value="Genomic_DNA"/>
</dbReference>
<dbReference type="SMART" id="SM00642">
    <property type="entry name" value="Aamy"/>
    <property type="match status" value="1"/>
</dbReference>
<comment type="similarity">
    <text evidence="2">Belongs to the glycosyl hydrolase 70 family.</text>
</comment>
<protein>
    <recommendedName>
        <fullName evidence="3">dextransucrase</fullName>
        <ecNumber evidence="3">2.4.1.5</ecNumber>
    </recommendedName>
</protein>
<reference evidence="8 9" key="1">
    <citation type="submission" date="2018-09" db="EMBL/GenBank/DDBJ databases">
        <authorList>
            <person name="Zhu H."/>
        </authorList>
    </citation>
    <scope>NUCLEOTIDE SEQUENCE [LARGE SCALE GENOMIC DNA]</scope>
    <source>
        <strain evidence="8 9">K1S02-6</strain>
    </source>
</reference>
<feature type="region of interest" description="Disordered" evidence="5">
    <location>
        <begin position="46"/>
        <end position="79"/>
    </location>
</feature>
<dbReference type="InterPro" id="IPR017853">
    <property type="entry name" value="GH"/>
</dbReference>
<evidence type="ECO:0000313" key="9">
    <source>
        <dbReference type="Proteomes" id="UP000284021"/>
    </source>
</evidence>
<keyword evidence="9" id="KW-1185">Reference proteome</keyword>
<feature type="chain" id="PRO_5019462164" description="dextransucrase" evidence="6">
    <location>
        <begin position="46"/>
        <end position="797"/>
    </location>
</feature>
<evidence type="ECO:0000256" key="4">
    <source>
        <dbReference type="ARBA" id="ARBA00022679"/>
    </source>
</evidence>
<dbReference type="Proteomes" id="UP000284021">
    <property type="component" value="Unassembled WGS sequence"/>
</dbReference>
<dbReference type="PANTHER" id="PTHR43447">
    <property type="entry name" value="ALPHA-AMYLASE"/>
    <property type="match status" value="1"/>
</dbReference>
<keyword evidence="4" id="KW-0808">Transferase</keyword>
<comment type="catalytic activity">
    <reaction evidence="1">
        <text>[(1-&gt;6)-alpha-D-glucosyl](n) + sucrose = [(1-&gt;6)-alpha-D-glucosyl](n+1) + D-fructose</text>
        <dbReference type="Rhea" id="RHEA:18825"/>
        <dbReference type="Rhea" id="RHEA-COMP:11144"/>
        <dbReference type="Rhea" id="RHEA-COMP:11145"/>
        <dbReference type="ChEBI" id="CHEBI:17992"/>
        <dbReference type="ChEBI" id="CHEBI:18269"/>
        <dbReference type="ChEBI" id="CHEBI:37721"/>
        <dbReference type="EC" id="2.4.1.5"/>
    </reaction>
</comment>
<dbReference type="GO" id="GO:0009250">
    <property type="term" value="P:glucan biosynthetic process"/>
    <property type="evidence" value="ECO:0007669"/>
    <property type="project" value="InterPro"/>
</dbReference>
<organism evidence="8 9">
    <name type="scientific">Pseudomonas cavernicola</name>
    <dbReference type="NCBI Taxonomy" id="2320866"/>
    <lineage>
        <taxon>Bacteria</taxon>
        <taxon>Pseudomonadati</taxon>
        <taxon>Pseudomonadota</taxon>
        <taxon>Gammaproteobacteria</taxon>
        <taxon>Pseudomonadales</taxon>
        <taxon>Pseudomonadaceae</taxon>
        <taxon>Pseudomonas</taxon>
    </lineage>
</organism>
<evidence type="ECO:0000256" key="3">
    <source>
        <dbReference type="ARBA" id="ARBA00012592"/>
    </source>
</evidence>
<dbReference type="AlphaFoldDB" id="A0A418X9E9"/>
<accession>A0A418X9E9</accession>
<dbReference type="InterPro" id="IPR006047">
    <property type="entry name" value="GH13_cat_dom"/>
</dbReference>
<gene>
    <name evidence="8" type="ORF">D3879_25160</name>
</gene>
<evidence type="ECO:0000259" key="7">
    <source>
        <dbReference type="SMART" id="SM00642"/>
    </source>
</evidence>
<dbReference type="Gene3D" id="3.20.20.80">
    <property type="entry name" value="Glycosidases"/>
    <property type="match status" value="1"/>
</dbReference>
<evidence type="ECO:0000313" key="8">
    <source>
        <dbReference type="EMBL" id="RJG09097.1"/>
    </source>
</evidence>
<dbReference type="GO" id="GO:0046527">
    <property type="term" value="F:glucosyltransferase activity"/>
    <property type="evidence" value="ECO:0007669"/>
    <property type="project" value="InterPro"/>
</dbReference>
<proteinExistence type="inferred from homology"/>
<keyword evidence="6" id="KW-0732">Signal</keyword>
<evidence type="ECO:0000256" key="5">
    <source>
        <dbReference type="SAM" id="MobiDB-lite"/>
    </source>
</evidence>
<name>A0A418X9E9_9PSED</name>
<dbReference type="InterPro" id="IPR003318">
    <property type="entry name" value="Glyco_hydro70cat"/>
</dbReference>
<dbReference type="GO" id="GO:0047849">
    <property type="term" value="F:dextransucrase activity"/>
    <property type="evidence" value="ECO:0007669"/>
    <property type="project" value="UniProtKB-EC"/>
</dbReference>
<dbReference type="SUPFAM" id="SSF51445">
    <property type="entry name" value="(Trans)glycosidases"/>
    <property type="match status" value="1"/>
</dbReference>